<sequence length="173" mass="19955">MAKQTIVVMSDSHGDHSIVEAIKEKYLGSVDAIFHNGDSELKSDDPVWEGIHVVRGNMDFYDGYPERLVTQLGPTRIIQTHGHLFQINFSFQKLDLWAQEEEADICLYGHLHVPDAWKEGRTLFVNPGSISQPRGPIRECLYAKIEIDDSNYKVEYYTRDHVLYPELTKEFSR</sequence>
<gene>
    <name evidence="4" type="ORF">BTU61_04710</name>
    <name evidence="5" type="ORF">J4854_08115</name>
</gene>
<evidence type="ECO:0000313" key="7">
    <source>
        <dbReference type="Proteomes" id="UP001138780"/>
    </source>
</evidence>
<dbReference type="PANTHER" id="PTHR11124">
    <property type="entry name" value="VACUOLAR SORTING PROTEIN VPS29"/>
    <property type="match status" value="1"/>
</dbReference>
<dbReference type="NCBIfam" id="TIGR00040">
    <property type="entry name" value="yfcE"/>
    <property type="match status" value="1"/>
</dbReference>
<evidence type="ECO:0000259" key="3">
    <source>
        <dbReference type="Pfam" id="PF12850"/>
    </source>
</evidence>
<protein>
    <recommendedName>
        <fullName evidence="2">Phosphoesterase</fullName>
        <ecNumber evidence="2">3.1.4.-</ecNumber>
    </recommendedName>
</protein>
<organism evidence="4 7">
    <name type="scientific">Streptococcus lactarius</name>
    <dbReference type="NCBI Taxonomy" id="684066"/>
    <lineage>
        <taxon>Bacteria</taxon>
        <taxon>Bacillati</taxon>
        <taxon>Bacillota</taxon>
        <taxon>Bacilli</taxon>
        <taxon>Lactobacillales</taxon>
        <taxon>Streptococcaceae</taxon>
        <taxon>Streptococcus</taxon>
    </lineage>
</organism>
<dbReference type="EMBL" id="MRXX01000006">
    <property type="protein sequence ID" value="MBK4779501.1"/>
    <property type="molecule type" value="Genomic_DNA"/>
</dbReference>
<dbReference type="SUPFAM" id="SSF56300">
    <property type="entry name" value="Metallo-dependent phosphatases"/>
    <property type="match status" value="1"/>
</dbReference>
<proteinExistence type="inferred from homology"/>
<comment type="cofactor">
    <cofactor evidence="2">
        <name>a divalent metal cation</name>
        <dbReference type="ChEBI" id="CHEBI:60240"/>
    </cofactor>
</comment>
<dbReference type="EC" id="3.1.4.-" evidence="2"/>
<name>A0A9X0WMN2_9STRE</name>
<reference evidence="4" key="1">
    <citation type="submission" date="2016-12" db="EMBL/GenBank/DDBJ databases">
        <title>Draft genome of Streptococcus lactarius CCUG 66490T type strain.</title>
        <authorList>
            <person name="Salva-Serra F."/>
            <person name="Engstrom-Jakobsson H."/>
            <person name="Thorell K."/>
            <person name="Gomila M."/>
            <person name="Gonzales-Siles L."/>
            <person name="Busquets A."/>
            <person name="Jaen-Luchoro D."/>
            <person name="Karlsson R."/>
            <person name="Kristiansson E."/>
            <person name="Moore E."/>
        </authorList>
    </citation>
    <scope>NUCLEOTIDE SEQUENCE</scope>
    <source>
        <strain evidence="4">CCUG 66490</strain>
    </source>
</reference>
<dbReference type="EMBL" id="CP072329">
    <property type="protein sequence ID" value="QUB38502.1"/>
    <property type="molecule type" value="Genomic_DNA"/>
</dbReference>
<dbReference type="InterPro" id="IPR000979">
    <property type="entry name" value="Phosphodiesterase_MJ0936/Vps29"/>
</dbReference>
<dbReference type="AlphaFoldDB" id="A0A9X0WMN2"/>
<evidence type="ECO:0000256" key="1">
    <source>
        <dbReference type="ARBA" id="ARBA00008950"/>
    </source>
</evidence>
<evidence type="ECO:0000313" key="5">
    <source>
        <dbReference type="EMBL" id="QUB38502.1"/>
    </source>
</evidence>
<comment type="similarity">
    <text evidence="1 2">Belongs to the metallophosphoesterase superfamily. YfcE family.</text>
</comment>
<evidence type="ECO:0000256" key="2">
    <source>
        <dbReference type="RuleBase" id="RU362039"/>
    </source>
</evidence>
<dbReference type="Proteomes" id="UP000676511">
    <property type="component" value="Chromosome"/>
</dbReference>
<dbReference type="InterPro" id="IPR041802">
    <property type="entry name" value="MPP_YfcE"/>
</dbReference>
<dbReference type="RefSeq" id="WP_200772540.1">
    <property type="nucleotide sequence ID" value="NZ_CP072329.1"/>
</dbReference>
<dbReference type="Pfam" id="PF12850">
    <property type="entry name" value="Metallophos_2"/>
    <property type="match status" value="1"/>
</dbReference>
<dbReference type="Gene3D" id="3.60.21.10">
    <property type="match status" value="1"/>
</dbReference>
<evidence type="ECO:0000313" key="4">
    <source>
        <dbReference type="EMBL" id="MBK4779501.1"/>
    </source>
</evidence>
<dbReference type="CDD" id="cd00841">
    <property type="entry name" value="MPP_YfcE"/>
    <property type="match status" value="1"/>
</dbReference>
<dbReference type="GO" id="GO:0016787">
    <property type="term" value="F:hydrolase activity"/>
    <property type="evidence" value="ECO:0007669"/>
    <property type="project" value="UniProtKB-UniRule"/>
</dbReference>
<reference evidence="5 6" key="2">
    <citation type="submission" date="2021-03" db="EMBL/GenBank/DDBJ databases">
        <title>Human Oral Microbial Genomes.</title>
        <authorList>
            <person name="Johnston C.D."/>
            <person name="Chen T."/>
            <person name="Dewhirst F.E."/>
        </authorList>
    </citation>
    <scope>NUCLEOTIDE SEQUENCE [LARGE SCALE GENOMIC DNA]</scope>
    <source>
        <strain evidence="5 6">CCUG 66490</strain>
    </source>
</reference>
<dbReference type="GO" id="GO:0046872">
    <property type="term" value="F:metal ion binding"/>
    <property type="evidence" value="ECO:0007669"/>
    <property type="project" value="UniProtKB-KW"/>
</dbReference>
<keyword evidence="6" id="KW-1185">Reference proteome</keyword>
<dbReference type="InterPro" id="IPR024654">
    <property type="entry name" value="Calcineurin-like_PHP_lpxH"/>
</dbReference>
<dbReference type="Proteomes" id="UP001138780">
    <property type="component" value="Unassembled WGS sequence"/>
</dbReference>
<accession>A0A9X0WMN2</accession>
<feature type="domain" description="Calcineurin-like phosphoesterase" evidence="3">
    <location>
        <begin position="6"/>
        <end position="148"/>
    </location>
</feature>
<evidence type="ECO:0000313" key="6">
    <source>
        <dbReference type="Proteomes" id="UP000676511"/>
    </source>
</evidence>
<dbReference type="InterPro" id="IPR029052">
    <property type="entry name" value="Metallo-depent_PP-like"/>
</dbReference>
<keyword evidence="2" id="KW-0479">Metal-binding</keyword>